<sequence>MTELPVLQPGTLSVQLYTFRDAMEQDTPGSIARLAQLGFRYVEPFGLGTRHRPAAERMESVKTLRRTLDEHGIQASSVHAAAPVGPETEAILDELEVLGTRLTVVSWPGEVWGFERDALATLDGTQRFADAMNTAAANAAGRGLQLGYHNHWWEWNTLENGQSAYDTLLSLLDPVIFTEVDTYWAQTAGQDPATLLERLGGRTLALHLKDGPAVPEVPQVPLGGGVVDYRAVIMAAPSARWHVLEMDASAGDAFEDVGQSAQTLIAAGLSAWEAQ</sequence>
<keyword evidence="3" id="KW-1185">Reference proteome</keyword>
<dbReference type="InterPro" id="IPR036237">
    <property type="entry name" value="Xyl_isomerase-like_sf"/>
</dbReference>
<keyword evidence="2" id="KW-0413">Isomerase</keyword>
<organism evidence="2 3">
    <name type="scientific">Deinococcus ruber</name>
    <dbReference type="NCBI Taxonomy" id="1848197"/>
    <lineage>
        <taxon>Bacteria</taxon>
        <taxon>Thermotogati</taxon>
        <taxon>Deinococcota</taxon>
        <taxon>Deinococci</taxon>
        <taxon>Deinococcales</taxon>
        <taxon>Deinococcaceae</taxon>
        <taxon>Deinococcus</taxon>
    </lineage>
</organism>
<accession>A0A918C6G0</accession>
<dbReference type="Proteomes" id="UP000603865">
    <property type="component" value="Unassembled WGS sequence"/>
</dbReference>
<dbReference type="Gene3D" id="3.20.20.150">
    <property type="entry name" value="Divalent-metal-dependent TIM barrel enzymes"/>
    <property type="match status" value="1"/>
</dbReference>
<dbReference type="InterPro" id="IPR050312">
    <property type="entry name" value="IolE/XylAMocC-like"/>
</dbReference>
<dbReference type="AlphaFoldDB" id="A0A918C6G0"/>
<dbReference type="EMBL" id="BMQL01000009">
    <property type="protein sequence ID" value="GGR07132.1"/>
    <property type="molecule type" value="Genomic_DNA"/>
</dbReference>
<reference evidence="2" key="2">
    <citation type="submission" date="2020-09" db="EMBL/GenBank/DDBJ databases">
        <authorList>
            <person name="Sun Q."/>
            <person name="Ohkuma M."/>
        </authorList>
    </citation>
    <scope>NUCLEOTIDE SEQUENCE</scope>
    <source>
        <strain evidence="2">JCM 31311</strain>
    </source>
</reference>
<dbReference type="Pfam" id="PF01261">
    <property type="entry name" value="AP_endonuc_2"/>
    <property type="match status" value="1"/>
</dbReference>
<reference evidence="2" key="1">
    <citation type="journal article" date="2014" name="Int. J. Syst. Evol. Microbiol.">
        <title>Complete genome sequence of Corynebacterium casei LMG S-19264T (=DSM 44701T), isolated from a smear-ripened cheese.</title>
        <authorList>
            <consortium name="US DOE Joint Genome Institute (JGI-PGF)"/>
            <person name="Walter F."/>
            <person name="Albersmeier A."/>
            <person name="Kalinowski J."/>
            <person name="Ruckert C."/>
        </authorList>
    </citation>
    <scope>NUCLEOTIDE SEQUENCE</scope>
    <source>
        <strain evidence="2">JCM 31311</strain>
    </source>
</reference>
<protein>
    <submittedName>
        <fullName evidence="2">Xylose isomerase</fullName>
    </submittedName>
</protein>
<evidence type="ECO:0000313" key="2">
    <source>
        <dbReference type="EMBL" id="GGR07132.1"/>
    </source>
</evidence>
<gene>
    <name evidence="2" type="ORF">GCM10008957_19700</name>
</gene>
<feature type="domain" description="Xylose isomerase-like TIM barrel" evidence="1">
    <location>
        <begin position="32"/>
        <end position="235"/>
    </location>
</feature>
<proteinExistence type="predicted"/>
<evidence type="ECO:0000259" key="1">
    <source>
        <dbReference type="Pfam" id="PF01261"/>
    </source>
</evidence>
<comment type="caution">
    <text evidence="2">The sequence shown here is derived from an EMBL/GenBank/DDBJ whole genome shotgun (WGS) entry which is preliminary data.</text>
</comment>
<dbReference type="SUPFAM" id="SSF51658">
    <property type="entry name" value="Xylose isomerase-like"/>
    <property type="match status" value="1"/>
</dbReference>
<dbReference type="PANTHER" id="PTHR12110">
    <property type="entry name" value="HYDROXYPYRUVATE ISOMERASE"/>
    <property type="match status" value="1"/>
</dbReference>
<dbReference type="InterPro" id="IPR013022">
    <property type="entry name" value="Xyl_isomerase-like_TIM-brl"/>
</dbReference>
<dbReference type="RefSeq" id="WP_189089864.1">
    <property type="nucleotide sequence ID" value="NZ_BMQL01000009.1"/>
</dbReference>
<dbReference type="PANTHER" id="PTHR12110:SF41">
    <property type="entry name" value="INOSOSE DEHYDRATASE"/>
    <property type="match status" value="1"/>
</dbReference>
<evidence type="ECO:0000313" key="3">
    <source>
        <dbReference type="Proteomes" id="UP000603865"/>
    </source>
</evidence>
<name>A0A918C6G0_9DEIO</name>
<dbReference type="GO" id="GO:0016853">
    <property type="term" value="F:isomerase activity"/>
    <property type="evidence" value="ECO:0007669"/>
    <property type="project" value="UniProtKB-KW"/>
</dbReference>